<comment type="caution">
    <text evidence="2">The sequence shown here is derived from an EMBL/GenBank/DDBJ whole genome shotgun (WGS) entry which is preliminary data.</text>
</comment>
<accession>A0AAD8FBD6</accession>
<evidence type="ECO:0000256" key="1">
    <source>
        <dbReference type="ARBA" id="ARBA00005535"/>
    </source>
</evidence>
<dbReference type="Pfam" id="PF10259">
    <property type="entry name" value="Rogdi_lz"/>
    <property type="match status" value="1"/>
</dbReference>
<comment type="similarity">
    <text evidence="1">Belongs to the rogdi family.</text>
</comment>
<name>A0AAD8FBD6_BIOPF</name>
<dbReference type="AlphaFoldDB" id="A0AAD8FBD6"/>
<reference evidence="2" key="1">
    <citation type="journal article" date="2023" name="PLoS Negl. Trop. Dis.">
        <title>A genome sequence for Biomphalaria pfeifferi, the major vector snail for the human-infecting parasite Schistosoma mansoni.</title>
        <authorList>
            <person name="Bu L."/>
            <person name="Lu L."/>
            <person name="Laidemitt M.R."/>
            <person name="Zhang S.M."/>
            <person name="Mutuku M."/>
            <person name="Mkoji G."/>
            <person name="Steinauer M."/>
            <person name="Loker E.S."/>
        </authorList>
    </citation>
    <scope>NUCLEOTIDE SEQUENCE</scope>
    <source>
        <strain evidence="2">KasaAsao</strain>
    </source>
</reference>
<protein>
    <submittedName>
        <fullName evidence="2">Protein rogdi isoform X2</fullName>
    </submittedName>
</protein>
<dbReference type="PANTHER" id="PTHR13618:SF1">
    <property type="entry name" value="PROTEIN ROGDI HOMOLOG"/>
    <property type="match status" value="1"/>
</dbReference>
<gene>
    <name evidence="2" type="ORF">Bpfe_011692</name>
</gene>
<feature type="non-terminal residue" evidence="2">
    <location>
        <position position="221"/>
    </location>
</feature>
<dbReference type="EMBL" id="JASAOG010000046">
    <property type="protein sequence ID" value="KAK0058727.1"/>
    <property type="molecule type" value="Genomic_DNA"/>
</dbReference>
<dbReference type="InterPro" id="IPR028241">
    <property type="entry name" value="RAVE2/Rogdi"/>
</dbReference>
<sequence>KTVRREDSSPQKIILNSPNNATSALNLKSIVTLRGDSIEGAELQFKHKQGKEHNIFKTKLKDGTLWQLPQIRDAGSHLCNAIEIASRNDANYEFKSVKEVSLILDELMESLLKCRQSLSLPKRKSINELLESQNLLVFTPPLPGDVAVSFYIYTSKLVLALYCLHANSQNKSEKIEITQRIQVEAMVKWLNDAIIFFTLSLQQCQQLKDKLMAVSEILENP</sequence>
<dbReference type="Proteomes" id="UP001233172">
    <property type="component" value="Unassembled WGS sequence"/>
</dbReference>
<evidence type="ECO:0000313" key="3">
    <source>
        <dbReference type="Proteomes" id="UP001233172"/>
    </source>
</evidence>
<organism evidence="2 3">
    <name type="scientific">Biomphalaria pfeifferi</name>
    <name type="common">Bloodfluke planorb</name>
    <name type="synonym">Freshwater snail</name>
    <dbReference type="NCBI Taxonomy" id="112525"/>
    <lineage>
        <taxon>Eukaryota</taxon>
        <taxon>Metazoa</taxon>
        <taxon>Spiralia</taxon>
        <taxon>Lophotrochozoa</taxon>
        <taxon>Mollusca</taxon>
        <taxon>Gastropoda</taxon>
        <taxon>Heterobranchia</taxon>
        <taxon>Euthyneura</taxon>
        <taxon>Panpulmonata</taxon>
        <taxon>Hygrophila</taxon>
        <taxon>Lymnaeoidea</taxon>
        <taxon>Planorbidae</taxon>
        <taxon>Biomphalaria</taxon>
    </lineage>
</organism>
<dbReference type="GO" id="GO:0043291">
    <property type="term" value="C:RAVE complex"/>
    <property type="evidence" value="ECO:0007669"/>
    <property type="project" value="TreeGrafter"/>
</dbReference>
<proteinExistence type="inferred from homology"/>
<evidence type="ECO:0000313" key="2">
    <source>
        <dbReference type="EMBL" id="KAK0058727.1"/>
    </source>
</evidence>
<reference evidence="2" key="2">
    <citation type="submission" date="2023-04" db="EMBL/GenBank/DDBJ databases">
        <authorList>
            <person name="Bu L."/>
            <person name="Lu L."/>
            <person name="Laidemitt M.R."/>
            <person name="Zhang S.M."/>
            <person name="Mutuku M."/>
            <person name="Mkoji G."/>
            <person name="Steinauer M."/>
            <person name="Loker E.S."/>
        </authorList>
    </citation>
    <scope>NUCLEOTIDE SEQUENCE</scope>
    <source>
        <strain evidence="2">KasaAsao</strain>
        <tissue evidence="2">Whole Snail</tissue>
    </source>
</reference>
<dbReference type="PANTHER" id="PTHR13618">
    <property type="entry name" value="LEUCINE ZIPPER CONTAINING TRANSCRIPTION FACTOR LZF1"/>
    <property type="match status" value="1"/>
</dbReference>
<keyword evidence="3" id="KW-1185">Reference proteome</keyword>